<dbReference type="AlphaFoldDB" id="A0A067NA24"/>
<evidence type="ECO:0000256" key="10">
    <source>
        <dbReference type="SAM" id="MobiDB-lite"/>
    </source>
</evidence>
<comment type="subcellular location">
    <subcellularLocation>
        <location evidence="9">Mitochondrion inner membrane</location>
        <topology evidence="9">Single-pass membrane protein</topology>
    </subcellularLocation>
    <subcellularLocation>
        <location evidence="1">Mitochondrion membrane</location>
        <topology evidence="1">Single-pass membrane protein</topology>
    </subcellularLocation>
</comment>
<keyword evidence="6 9" id="KW-1133">Transmembrane helix</keyword>
<sequence>MSAIVRLRLSCARTPAALAAPRLSRFHRTNAPRTLARSFATHRDPYQTSSLLSQELDRLAARKGSNSSSEPTDSVGPFQLGMSSRSRANDPKFKKWDDLTAGGKVLRTTARTSNLTVILLGAGFSAVLAWALATELFAKNSPTVLYSDACERIKSSPVVTAHLPGSLSFQTTAPSPLAPRHRNRHVQSHLALDSAGVEHLLLHFYVTSSPVAPPSTSWFEGWEWEWEWYDVERYARHKARETWDAARKAVAYISGTPLPPTASTTQVPTPATRVAEQKQSTEGWSLLGMFKGLKGGKGKGKDEVGVARVNGVVGDCGEVHVDFVKDPVSGEFKYRYLLLDIPSSKVRNPYRIFVERGEGFREGDGIVMWG</sequence>
<dbReference type="OrthoDB" id="436405at2759"/>
<feature type="region of interest" description="Disordered" evidence="10">
    <location>
        <begin position="60"/>
        <end position="93"/>
    </location>
</feature>
<dbReference type="InParanoid" id="A0A067NA24"/>
<evidence type="ECO:0000256" key="8">
    <source>
        <dbReference type="ARBA" id="ARBA00023136"/>
    </source>
</evidence>
<dbReference type="PANTHER" id="PTHR13032:SF6">
    <property type="entry name" value="MITOCHONDRIAL IMPORT INNER MEMBRANE TRANSLOCASE SUBUNIT TIM21"/>
    <property type="match status" value="1"/>
</dbReference>
<evidence type="ECO:0000256" key="1">
    <source>
        <dbReference type="ARBA" id="ARBA00004304"/>
    </source>
</evidence>
<accession>A0A067NA24</accession>
<name>A0A067NA24_BOTB1</name>
<dbReference type="HOGENOM" id="CLU_048924_0_0_1"/>
<keyword evidence="5" id="KW-0809">Transit peptide</keyword>
<gene>
    <name evidence="11" type="ORF">BOTBODRAFT_169375</name>
</gene>
<proteinExistence type="inferred from homology"/>
<evidence type="ECO:0000313" key="12">
    <source>
        <dbReference type="Proteomes" id="UP000027195"/>
    </source>
</evidence>
<evidence type="ECO:0000256" key="3">
    <source>
        <dbReference type="ARBA" id="ARBA00020726"/>
    </source>
</evidence>
<keyword evidence="4 9" id="KW-0812">Transmembrane</keyword>
<dbReference type="InterPro" id="IPR038552">
    <property type="entry name" value="Tim21_IMS_sf"/>
</dbReference>
<dbReference type="Gene3D" id="3.10.450.320">
    <property type="entry name" value="Mitochondrial import inner membrane translocase subunit Tim21"/>
    <property type="match status" value="1"/>
</dbReference>
<dbReference type="PANTHER" id="PTHR13032">
    <property type="entry name" value="MITOCHONDRIAL IMPORT INNER MEMBRANE TRANSLOCASE SUBUNIT TIM21"/>
    <property type="match status" value="1"/>
</dbReference>
<dbReference type="STRING" id="930990.A0A067NA24"/>
<evidence type="ECO:0000256" key="5">
    <source>
        <dbReference type="ARBA" id="ARBA00022946"/>
    </source>
</evidence>
<keyword evidence="9" id="KW-0813">Transport</keyword>
<keyword evidence="9" id="KW-0811">Translocation</keyword>
<evidence type="ECO:0000313" key="11">
    <source>
        <dbReference type="EMBL" id="KDQ20646.1"/>
    </source>
</evidence>
<keyword evidence="8 9" id="KW-0472">Membrane</keyword>
<dbReference type="GO" id="GO:0030150">
    <property type="term" value="P:protein import into mitochondrial matrix"/>
    <property type="evidence" value="ECO:0007669"/>
    <property type="project" value="UniProtKB-UniRule"/>
</dbReference>
<comment type="function">
    <text evidence="9">Essential component of the TIM23 complex, a complex that mediates the translocation of transit peptide-containing proteins across the mitochondrial inner membrane.</text>
</comment>
<evidence type="ECO:0000256" key="6">
    <source>
        <dbReference type="ARBA" id="ARBA00022989"/>
    </source>
</evidence>
<reference evidence="12" key="1">
    <citation type="journal article" date="2014" name="Proc. Natl. Acad. Sci. U.S.A.">
        <title>Extensive sampling of basidiomycete genomes demonstrates inadequacy of the white-rot/brown-rot paradigm for wood decay fungi.</title>
        <authorList>
            <person name="Riley R."/>
            <person name="Salamov A.A."/>
            <person name="Brown D.W."/>
            <person name="Nagy L.G."/>
            <person name="Floudas D."/>
            <person name="Held B.W."/>
            <person name="Levasseur A."/>
            <person name="Lombard V."/>
            <person name="Morin E."/>
            <person name="Otillar R."/>
            <person name="Lindquist E.A."/>
            <person name="Sun H."/>
            <person name="LaButti K.M."/>
            <person name="Schmutz J."/>
            <person name="Jabbour D."/>
            <person name="Luo H."/>
            <person name="Baker S.E."/>
            <person name="Pisabarro A.G."/>
            <person name="Walton J.D."/>
            <person name="Blanchette R.A."/>
            <person name="Henrissat B."/>
            <person name="Martin F."/>
            <person name="Cullen D."/>
            <person name="Hibbett D.S."/>
            <person name="Grigoriev I.V."/>
        </authorList>
    </citation>
    <scope>NUCLEOTIDE SEQUENCE [LARGE SCALE GENOMIC DNA]</scope>
    <source>
        <strain evidence="12">FD-172 SS1</strain>
    </source>
</reference>
<protein>
    <recommendedName>
        <fullName evidence="3 9">Mitochondrial import inner membrane translocase subunit Tim21</fullName>
    </recommendedName>
</protein>
<keyword evidence="7 9" id="KW-0496">Mitochondrion</keyword>
<dbReference type="GO" id="GO:0005744">
    <property type="term" value="C:TIM23 mitochondrial import inner membrane translocase complex"/>
    <property type="evidence" value="ECO:0007669"/>
    <property type="project" value="UniProtKB-UniRule"/>
</dbReference>
<evidence type="ECO:0000256" key="7">
    <source>
        <dbReference type="ARBA" id="ARBA00023128"/>
    </source>
</evidence>
<evidence type="ECO:0000256" key="4">
    <source>
        <dbReference type="ARBA" id="ARBA00022692"/>
    </source>
</evidence>
<organism evidence="11 12">
    <name type="scientific">Botryobasidium botryosum (strain FD-172 SS1)</name>
    <dbReference type="NCBI Taxonomy" id="930990"/>
    <lineage>
        <taxon>Eukaryota</taxon>
        <taxon>Fungi</taxon>
        <taxon>Dikarya</taxon>
        <taxon>Basidiomycota</taxon>
        <taxon>Agaricomycotina</taxon>
        <taxon>Agaricomycetes</taxon>
        <taxon>Cantharellales</taxon>
        <taxon>Botryobasidiaceae</taxon>
        <taxon>Botryobasidium</taxon>
    </lineage>
</organism>
<keyword evidence="9" id="KW-0999">Mitochondrion inner membrane</keyword>
<comment type="similarity">
    <text evidence="2 9">Belongs to the TIM21 family.</text>
</comment>
<dbReference type="Pfam" id="PF08294">
    <property type="entry name" value="TIM21"/>
    <property type="match status" value="1"/>
</dbReference>
<keyword evidence="9" id="KW-0653">Protein transport</keyword>
<evidence type="ECO:0000256" key="2">
    <source>
        <dbReference type="ARBA" id="ARBA00010867"/>
    </source>
</evidence>
<dbReference type="Proteomes" id="UP000027195">
    <property type="component" value="Unassembled WGS sequence"/>
</dbReference>
<dbReference type="EMBL" id="KL198017">
    <property type="protein sequence ID" value="KDQ20646.1"/>
    <property type="molecule type" value="Genomic_DNA"/>
</dbReference>
<evidence type="ECO:0000256" key="9">
    <source>
        <dbReference type="RuleBase" id="RU367142"/>
    </source>
</evidence>
<feature type="transmembrane region" description="Helical" evidence="9">
    <location>
        <begin position="114"/>
        <end position="133"/>
    </location>
</feature>
<comment type="subunit">
    <text evidence="9">Component of the TIM23 complex.</text>
</comment>
<keyword evidence="12" id="KW-1185">Reference proteome</keyword>
<dbReference type="InterPro" id="IPR013261">
    <property type="entry name" value="Tim21"/>
</dbReference>